<dbReference type="InterPro" id="IPR001226">
    <property type="entry name" value="Flavodoxin_CS"/>
</dbReference>
<dbReference type="RefSeq" id="WP_168631442.1">
    <property type="nucleotide sequence ID" value="NZ_BONL01000036.1"/>
</dbReference>
<accession>A0A7X6R0M8</accession>
<dbReference type="EMBL" id="JAAXOX010000014">
    <property type="protein sequence ID" value="NKY24307.1"/>
    <property type="molecule type" value="Genomic_DNA"/>
</dbReference>
<evidence type="ECO:0000256" key="1">
    <source>
        <dbReference type="SAM" id="MobiDB-lite"/>
    </source>
</evidence>
<dbReference type="Proteomes" id="UP000581206">
    <property type="component" value="Unassembled WGS sequence"/>
</dbReference>
<dbReference type="Gene3D" id="3.40.50.360">
    <property type="match status" value="1"/>
</dbReference>
<feature type="domain" description="Flavodoxin-like" evidence="2">
    <location>
        <begin position="8"/>
        <end position="174"/>
    </location>
</feature>
<dbReference type="AlphaFoldDB" id="A0A7X6R0M8"/>
<keyword evidence="4" id="KW-1185">Reference proteome</keyword>
<organism evidence="3 4">
    <name type="scientific">Cellulomonas denverensis</name>
    <dbReference type="NCBI Taxonomy" id="264297"/>
    <lineage>
        <taxon>Bacteria</taxon>
        <taxon>Bacillati</taxon>
        <taxon>Actinomycetota</taxon>
        <taxon>Actinomycetes</taxon>
        <taxon>Micrococcales</taxon>
        <taxon>Cellulomonadaceae</taxon>
        <taxon>Cellulomonas</taxon>
    </lineage>
</organism>
<dbReference type="InterPro" id="IPR029039">
    <property type="entry name" value="Flavoprotein-like_sf"/>
</dbReference>
<gene>
    <name evidence="3" type="ORF">HGA03_16695</name>
</gene>
<dbReference type="GO" id="GO:0070819">
    <property type="term" value="F:menaquinone-dependent protoporphyrinogen oxidase activity"/>
    <property type="evidence" value="ECO:0007669"/>
    <property type="project" value="TreeGrafter"/>
</dbReference>
<protein>
    <submittedName>
        <fullName evidence="3">Flavodoxin</fullName>
    </submittedName>
</protein>
<dbReference type="InterPro" id="IPR052200">
    <property type="entry name" value="Protoporphyrinogen_IX_DH"/>
</dbReference>
<dbReference type="GO" id="GO:0010181">
    <property type="term" value="F:FMN binding"/>
    <property type="evidence" value="ECO:0007669"/>
    <property type="project" value="InterPro"/>
</dbReference>
<dbReference type="Pfam" id="PF12724">
    <property type="entry name" value="Flavodoxin_5"/>
    <property type="match status" value="1"/>
</dbReference>
<dbReference type="PROSITE" id="PS50902">
    <property type="entry name" value="FLAVODOXIN_LIKE"/>
    <property type="match status" value="1"/>
</dbReference>
<dbReference type="InterPro" id="IPR026816">
    <property type="entry name" value="Flavodoxin_dom"/>
</dbReference>
<dbReference type="PANTHER" id="PTHR38030:SF2">
    <property type="entry name" value="PROTOPORPHYRINOGEN IX DEHYDROGENASE [QUINONE]"/>
    <property type="match status" value="1"/>
</dbReference>
<dbReference type="GO" id="GO:0009055">
    <property type="term" value="F:electron transfer activity"/>
    <property type="evidence" value="ECO:0007669"/>
    <property type="project" value="InterPro"/>
</dbReference>
<evidence type="ECO:0000313" key="3">
    <source>
        <dbReference type="EMBL" id="NKY24307.1"/>
    </source>
</evidence>
<dbReference type="GO" id="GO:0006783">
    <property type="term" value="P:heme biosynthetic process"/>
    <property type="evidence" value="ECO:0007669"/>
    <property type="project" value="TreeGrafter"/>
</dbReference>
<dbReference type="PANTHER" id="PTHR38030">
    <property type="entry name" value="PROTOPORPHYRINOGEN IX DEHYDROGENASE [MENAQUINONE]"/>
    <property type="match status" value="1"/>
</dbReference>
<evidence type="ECO:0000313" key="4">
    <source>
        <dbReference type="Proteomes" id="UP000581206"/>
    </source>
</evidence>
<name>A0A7X6R0M8_9CELL</name>
<comment type="caution">
    <text evidence="3">The sequence shown here is derived from an EMBL/GenBank/DDBJ whole genome shotgun (WGS) entry which is preliminary data.</text>
</comment>
<reference evidence="3 4" key="1">
    <citation type="submission" date="2020-04" db="EMBL/GenBank/DDBJ databases">
        <title>MicrobeNet Type strains.</title>
        <authorList>
            <person name="Nicholson A.C."/>
        </authorList>
    </citation>
    <scope>NUCLEOTIDE SEQUENCE [LARGE SCALE GENOMIC DNA]</scope>
    <source>
        <strain evidence="3 4">ATCC BAA-788</strain>
    </source>
</reference>
<feature type="region of interest" description="Disordered" evidence="1">
    <location>
        <begin position="173"/>
        <end position="193"/>
    </location>
</feature>
<evidence type="ECO:0000259" key="2">
    <source>
        <dbReference type="PROSITE" id="PS50902"/>
    </source>
</evidence>
<dbReference type="PROSITE" id="PS00201">
    <property type="entry name" value="FLAVODOXIN"/>
    <property type="match status" value="1"/>
</dbReference>
<dbReference type="SUPFAM" id="SSF52218">
    <property type="entry name" value="Flavoproteins"/>
    <property type="match status" value="1"/>
</dbReference>
<proteinExistence type="predicted"/>
<dbReference type="InterPro" id="IPR008254">
    <property type="entry name" value="Flavodoxin/NO_synth"/>
</dbReference>
<sequence length="193" mass="21138">MNTIDGPILVVYASRHGATQAIADRIATTLTGAGHRVDLRAAHERLDVSDYDTFVIGSAIHGNCWLRDASDFVDRNIDHLTTRPVWLFSSGPLGTDTTDAAGRDLRTSSVPTDVTEFSQAIHPRDHRVFFGALDAATLSASEKAVRRLPALRGLMPEGDFRNWAQIEAWARDVAAQARQPDPPTGRTKPCHDQ</sequence>